<reference evidence="8 9" key="1">
    <citation type="submission" date="2018-06" db="EMBL/GenBank/DDBJ databases">
        <title>Genomic Encyclopedia of Type Strains, Phase III (KMG-III): the genomes of soil and plant-associated and newly described type strains.</title>
        <authorList>
            <person name="Whitman W."/>
        </authorList>
    </citation>
    <scope>NUCLEOTIDE SEQUENCE [LARGE SCALE GENOMIC DNA]</scope>
    <source>
        <strain evidence="8 9">CGMCC 4.7090</strain>
    </source>
</reference>
<gene>
    <name evidence="8" type="ORF">B0I29_13054</name>
</gene>
<dbReference type="OrthoDB" id="9770347at2"/>
<feature type="transmembrane region" description="Helical" evidence="7">
    <location>
        <begin position="19"/>
        <end position="37"/>
    </location>
</feature>
<dbReference type="InterPro" id="IPR050833">
    <property type="entry name" value="Poly_Biosynth_Transport"/>
</dbReference>
<organism evidence="8 9">
    <name type="scientific">Actinoplanes lutulentus</name>
    <dbReference type="NCBI Taxonomy" id="1287878"/>
    <lineage>
        <taxon>Bacteria</taxon>
        <taxon>Bacillati</taxon>
        <taxon>Actinomycetota</taxon>
        <taxon>Actinomycetes</taxon>
        <taxon>Micromonosporales</taxon>
        <taxon>Micromonosporaceae</taxon>
        <taxon>Actinoplanes</taxon>
    </lineage>
</organism>
<feature type="transmembrane region" description="Helical" evidence="7">
    <location>
        <begin position="112"/>
        <end position="132"/>
    </location>
</feature>
<feature type="transmembrane region" description="Helical" evidence="7">
    <location>
        <begin position="43"/>
        <end position="66"/>
    </location>
</feature>
<dbReference type="Pfam" id="PF13440">
    <property type="entry name" value="Polysacc_synt_3"/>
    <property type="match status" value="1"/>
</dbReference>
<evidence type="ECO:0000313" key="8">
    <source>
        <dbReference type="EMBL" id="RAK25845.1"/>
    </source>
</evidence>
<dbReference type="AlphaFoldDB" id="A0A327Z5F2"/>
<proteinExistence type="inferred from homology"/>
<keyword evidence="6 7" id="KW-0472">Membrane</keyword>
<sequence length="486" mass="50649">MADASTVKRALAWSTLNNVAIRVGSLATGILLARLLAPEEFGVFAVALTIQAIVMALADLGMAADIIRHGEQGRGPTVTTMSLATGVLLAGGMSLLAGPLAEAMGSPAAVPVIRVMSLTLILSGLSVVPYAMMQREFRQSAQMALDGTSLVVSTVVTIGLVSLGFGAMSLAISRVASQALVTVMQFRLTRSVPKFGFEPAIATGLLRFGLPLAAANVISWVVMNVGHLSIGTAAGALMLGFYTMAFNISTWPMSALGMAIRSVALPAFATVSDPRRRADGFVSAASLTWAIALLVGIGLSGLASVVVPLLYGERWSASAQALAGLAIFGALRVLFDLMATFLIAVGASRAVLIVQIVWLAVLFPAVWYGVKEWGLHGAGWAQAAVSAVVTLPVYVVLLRRHGVSFTALSGRLFVPLLAVPAAVAAGVLALRLTDQPFLQLLLGGLAISVVFVAPLAWWLRRRLAELQSRGGQDEIPAPEPALQPTI</sequence>
<keyword evidence="5 7" id="KW-1133">Transmembrane helix</keyword>
<evidence type="ECO:0000256" key="7">
    <source>
        <dbReference type="SAM" id="Phobius"/>
    </source>
</evidence>
<accession>A0A327Z5F2</accession>
<feature type="transmembrane region" description="Helical" evidence="7">
    <location>
        <begin position="78"/>
        <end position="100"/>
    </location>
</feature>
<protein>
    <submittedName>
        <fullName evidence="8">PST family polysaccharide transporter</fullName>
    </submittedName>
</protein>
<evidence type="ECO:0000313" key="9">
    <source>
        <dbReference type="Proteomes" id="UP000249341"/>
    </source>
</evidence>
<feature type="transmembrane region" description="Helical" evidence="7">
    <location>
        <begin position="342"/>
        <end position="367"/>
    </location>
</feature>
<dbReference type="RefSeq" id="WP_111654969.1">
    <property type="nucleotide sequence ID" value="NZ_JACHWI010000001.1"/>
</dbReference>
<name>A0A327Z5F2_9ACTN</name>
<dbReference type="Proteomes" id="UP000249341">
    <property type="component" value="Unassembled WGS sequence"/>
</dbReference>
<feature type="transmembrane region" description="Helical" evidence="7">
    <location>
        <begin position="284"/>
        <end position="311"/>
    </location>
</feature>
<evidence type="ECO:0000256" key="6">
    <source>
        <dbReference type="ARBA" id="ARBA00023136"/>
    </source>
</evidence>
<feature type="transmembrane region" description="Helical" evidence="7">
    <location>
        <begin position="410"/>
        <end position="431"/>
    </location>
</feature>
<dbReference type="PANTHER" id="PTHR30250">
    <property type="entry name" value="PST FAMILY PREDICTED COLANIC ACID TRANSPORTER"/>
    <property type="match status" value="1"/>
</dbReference>
<evidence type="ECO:0000256" key="1">
    <source>
        <dbReference type="ARBA" id="ARBA00004651"/>
    </source>
</evidence>
<evidence type="ECO:0000256" key="2">
    <source>
        <dbReference type="ARBA" id="ARBA00007430"/>
    </source>
</evidence>
<dbReference type="PANTHER" id="PTHR30250:SF10">
    <property type="entry name" value="LIPOPOLYSACCHARIDE BIOSYNTHESIS PROTEIN WZXC"/>
    <property type="match status" value="1"/>
</dbReference>
<comment type="subcellular location">
    <subcellularLocation>
        <location evidence="1">Cell membrane</location>
        <topology evidence="1">Multi-pass membrane protein</topology>
    </subcellularLocation>
</comment>
<dbReference type="CDD" id="cd13127">
    <property type="entry name" value="MATE_tuaB_like"/>
    <property type="match status" value="1"/>
</dbReference>
<feature type="transmembrane region" description="Helical" evidence="7">
    <location>
        <begin position="144"/>
        <end position="165"/>
    </location>
</feature>
<feature type="transmembrane region" description="Helical" evidence="7">
    <location>
        <begin position="200"/>
        <end position="222"/>
    </location>
</feature>
<evidence type="ECO:0000256" key="5">
    <source>
        <dbReference type="ARBA" id="ARBA00022989"/>
    </source>
</evidence>
<keyword evidence="9" id="KW-1185">Reference proteome</keyword>
<feature type="transmembrane region" description="Helical" evidence="7">
    <location>
        <begin position="437"/>
        <end position="459"/>
    </location>
</feature>
<evidence type="ECO:0000256" key="3">
    <source>
        <dbReference type="ARBA" id="ARBA00022475"/>
    </source>
</evidence>
<dbReference type="EMBL" id="QLMJ01000030">
    <property type="protein sequence ID" value="RAK25845.1"/>
    <property type="molecule type" value="Genomic_DNA"/>
</dbReference>
<evidence type="ECO:0000256" key="4">
    <source>
        <dbReference type="ARBA" id="ARBA00022692"/>
    </source>
</evidence>
<comment type="similarity">
    <text evidence="2">Belongs to the polysaccharide synthase family.</text>
</comment>
<keyword evidence="3" id="KW-1003">Cell membrane</keyword>
<dbReference type="GO" id="GO:0005886">
    <property type="term" value="C:plasma membrane"/>
    <property type="evidence" value="ECO:0007669"/>
    <property type="project" value="UniProtKB-SubCell"/>
</dbReference>
<keyword evidence="4 7" id="KW-0812">Transmembrane</keyword>
<comment type="caution">
    <text evidence="8">The sequence shown here is derived from an EMBL/GenBank/DDBJ whole genome shotgun (WGS) entry which is preliminary data.</text>
</comment>
<feature type="transmembrane region" description="Helical" evidence="7">
    <location>
        <begin position="317"/>
        <end position="335"/>
    </location>
</feature>
<feature type="transmembrane region" description="Helical" evidence="7">
    <location>
        <begin position="379"/>
        <end position="398"/>
    </location>
</feature>
<feature type="transmembrane region" description="Helical" evidence="7">
    <location>
        <begin position="228"/>
        <end position="248"/>
    </location>
</feature>